<evidence type="ECO:0000313" key="2">
    <source>
        <dbReference type="Proteomes" id="UP000017836"/>
    </source>
</evidence>
<gene>
    <name evidence="1" type="ORF">AMTR_s00016p00248310</name>
</gene>
<dbReference type="Proteomes" id="UP000017836">
    <property type="component" value="Unassembled WGS sequence"/>
</dbReference>
<organism evidence="1 2">
    <name type="scientific">Amborella trichopoda</name>
    <dbReference type="NCBI Taxonomy" id="13333"/>
    <lineage>
        <taxon>Eukaryota</taxon>
        <taxon>Viridiplantae</taxon>
        <taxon>Streptophyta</taxon>
        <taxon>Embryophyta</taxon>
        <taxon>Tracheophyta</taxon>
        <taxon>Spermatophyta</taxon>
        <taxon>Magnoliopsida</taxon>
        <taxon>Amborellales</taxon>
        <taxon>Amborellaceae</taxon>
        <taxon>Amborella</taxon>
    </lineage>
</organism>
<name>W1PGZ6_AMBTC</name>
<dbReference type="AlphaFoldDB" id="W1PGZ6"/>
<accession>W1PGZ6</accession>
<dbReference type="Gramene" id="ERN06375">
    <property type="protein sequence ID" value="ERN06375"/>
    <property type="gene ID" value="AMTR_s00016p00248310"/>
</dbReference>
<dbReference type="HOGENOM" id="CLU_2500915_0_0_1"/>
<sequence length="86" mass="9885">MLVVEAGKMEGNTHVVERVMHVWFDSFHYTEGIHRLAAYKLWDGNVSCVVRLQPLKNFFNTDIGELPNLHPGRKGKMIAASFQIRM</sequence>
<protein>
    <submittedName>
        <fullName evidence="1">Uncharacterized protein</fullName>
    </submittedName>
</protein>
<evidence type="ECO:0000313" key="1">
    <source>
        <dbReference type="EMBL" id="ERN06375.1"/>
    </source>
</evidence>
<reference evidence="2" key="1">
    <citation type="journal article" date="2013" name="Science">
        <title>The Amborella genome and the evolution of flowering plants.</title>
        <authorList>
            <consortium name="Amborella Genome Project"/>
        </authorList>
    </citation>
    <scope>NUCLEOTIDE SEQUENCE [LARGE SCALE GENOMIC DNA]</scope>
</reference>
<dbReference type="EMBL" id="KI393908">
    <property type="protein sequence ID" value="ERN06375.1"/>
    <property type="molecule type" value="Genomic_DNA"/>
</dbReference>
<proteinExistence type="predicted"/>
<keyword evidence="2" id="KW-1185">Reference proteome</keyword>